<gene>
    <name evidence="1" type="ORF">D2E24_1668</name>
</gene>
<dbReference type="Proteomes" id="UP000287470">
    <property type="component" value="Unassembled WGS sequence"/>
</dbReference>
<name>A0A430FJJ8_9BIFI</name>
<dbReference type="OrthoDB" id="3234081at2"/>
<dbReference type="AlphaFoldDB" id="A0A430FJJ8"/>
<dbReference type="EMBL" id="QXGK01000020">
    <property type="protein sequence ID" value="RSX52997.1"/>
    <property type="molecule type" value="Genomic_DNA"/>
</dbReference>
<accession>A0A430FJJ8</accession>
<evidence type="ECO:0000313" key="1">
    <source>
        <dbReference type="EMBL" id="RSX52997.1"/>
    </source>
</evidence>
<keyword evidence="2" id="KW-1185">Reference proteome</keyword>
<organism evidence="1 2">
    <name type="scientific">Bifidobacterium samirii</name>
    <dbReference type="NCBI Taxonomy" id="2306974"/>
    <lineage>
        <taxon>Bacteria</taxon>
        <taxon>Bacillati</taxon>
        <taxon>Actinomycetota</taxon>
        <taxon>Actinomycetes</taxon>
        <taxon>Bifidobacteriales</taxon>
        <taxon>Bifidobacteriaceae</taxon>
        <taxon>Bifidobacterium</taxon>
    </lineage>
</organism>
<evidence type="ECO:0000313" key="2">
    <source>
        <dbReference type="Proteomes" id="UP000287470"/>
    </source>
</evidence>
<dbReference type="RefSeq" id="WP_125968923.1">
    <property type="nucleotide sequence ID" value="NZ_QXGK01000020.1"/>
</dbReference>
<comment type="caution">
    <text evidence="1">The sequence shown here is derived from an EMBL/GenBank/DDBJ whole genome shotgun (WGS) entry which is preliminary data.</text>
</comment>
<protein>
    <submittedName>
        <fullName evidence="1">Uncharacterized protein</fullName>
    </submittedName>
</protein>
<sequence length="75" mass="8664">MNAALPDLVTAKELAAHCHRSISTIYQWSNGSMPSPYPEPVRHNGRLIGWRREDIEATDRTQRISRRQYLYPNGI</sequence>
<proteinExistence type="predicted"/>
<reference evidence="1 2" key="1">
    <citation type="submission" date="2018-09" db="EMBL/GenBank/DDBJ databases">
        <title>Characterization of the phylogenetic diversity of five novel species belonging to the genus Bifidobacterium.</title>
        <authorList>
            <person name="Lugli G.A."/>
            <person name="Duranti S."/>
            <person name="Milani C."/>
        </authorList>
    </citation>
    <scope>NUCLEOTIDE SEQUENCE [LARGE SCALE GENOMIC DNA]</scope>
    <source>
        <strain evidence="1 2">2033B</strain>
    </source>
</reference>